<feature type="compositionally biased region" description="Basic and acidic residues" evidence="1">
    <location>
        <begin position="153"/>
        <end position="163"/>
    </location>
</feature>
<feature type="compositionally biased region" description="Basic and acidic residues" evidence="1">
    <location>
        <begin position="109"/>
        <end position="128"/>
    </location>
</feature>
<dbReference type="Proteomes" id="UP001330812">
    <property type="component" value="Chromosome"/>
</dbReference>
<gene>
    <name evidence="3" type="ORF">VSH64_27810</name>
</gene>
<dbReference type="EMBL" id="CP142149">
    <property type="protein sequence ID" value="WSE26684.1"/>
    <property type="molecule type" value="Genomic_DNA"/>
</dbReference>
<accession>A0ABZ1HWY2</accession>
<feature type="region of interest" description="Disordered" evidence="1">
    <location>
        <begin position="109"/>
        <end position="163"/>
    </location>
</feature>
<protein>
    <submittedName>
        <fullName evidence="3">Uncharacterized protein</fullName>
    </submittedName>
</protein>
<proteinExistence type="predicted"/>
<evidence type="ECO:0000313" key="3">
    <source>
        <dbReference type="EMBL" id="WSE26684.1"/>
    </source>
</evidence>
<keyword evidence="2" id="KW-0472">Membrane</keyword>
<sequence>MPDNNLMGFLIIGLILVVADGQVLYRGGRRYLRGSTGEGSGSMARMVVAVFHLVAIGVLALLSVVGPSWSGSTSAVVGRLGVFLLLLAVVHGFTLMVLARRRQDDLVGNRLQERPDGPPTFDPREPRTADASWQPSTVAPVPGQSGPYPKVSPDIEDRGPYET</sequence>
<evidence type="ECO:0000313" key="4">
    <source>
        <dbReference type="Proteomes" id="UP001330812"/>
    </source>
</evidence>
<reference evidence="3 4" key="1">
    <citation type="journal article" date="2015" name="Int. J. Syst. Evol. Microbiol.">
        <title>Amycolatopsis rhabdoformis sp. nov., an actinomycete isolated from a tropical forest soil.</title>
        <authorList>
            <person name="Souza W.R."/>
            <person name="Silva R.E."/>
            <person name="Goodfellow M."/>
            <person name="Busarakam K."/>
            <person name="Figueiro F.S."/>
            <person name="Ferreira D."/>
            <person name="Rodrigues-Filho E."/>
            <person name="Moraes L.A.B."/>
            <person name="Zucchi T.D."/>
        </authorList>
    </citation>
    <scope>NUCLEOTIDE SEQUENCE [LARGE SCALE GENOMIC DNA]</scope>
    <source>
        <strain evidence="3 4">NCIMB 14900</strain>
    </source>
</reference>
<feature type="transmembrane region" description="Helical" evidence="2">
    <location>
        <begin position="6"/>
        <end position="25"/>
    </location>
</feature>
<dbReference type="RefSeq" id="WP_326565668.1">
    <property type="nucleotide sequence ID" value="NZ_CP142149.1"/>
</dbReference>
<feature type="transmembrane region" description="Helical" evidence="2">
    <location>
        <begin position="46"/>
        <end position="65"/>
    </location>
</feature>
<organism evidence="3 4">
    <name type="scientific">Amycolatopsis rhabdoformis</name>
    <dbReference type="NCBI Taxonomy" id="1448059"/>
    <lineage>
        <taxon>Bacteria</taxon>
        <taxon>Bacillati</taxon>
        <taxon>Actinomycetota</taxon>
        <taxon>Actinomycetes</taxon>
        <taxon>Pseudonocardiales</taxon>
        <taxon>Pseudonocardiaceae</taxon>
        <taxon>Amycolatopsis</taxon>
    </lineage>
</organism>
<feature type="transmembrane region" description="Helical" evidence="2">
    <location>
        <begin position="77"/>
        <end position="99"/>
    </location>
</feature>
<keyword evidence="2" id="KW-1133">Transmembrane helix</keyword>
<evidence type="ECO:0000256" key="1">
    <source>
        <dbReference type="SAM" id="MobiDB-lite"/>
    </source>
</evidence>
<name>A0ABZ1HWY2_9PSEU</name>
<evidence type="ECO:0000256" key="2">
    <source>
        <dbReference type="SAM" id="Phobius"/>
    </source>
</evidence>
<keyword evidence="4" id="KW-1185">Reference proteome</keyword>
<keyword evidence="2" id="KW-0812">Transmembrane</keyword>